<keyword evidence="2" id="KW-1185">Reference proteome</keyword>
<proteinExistence type="predicted"/>
<name>A0AAD7W1W4_9TELE</name>
<dbReference type="Proteomes" id="UP001221898">
    <property type="component" value="Unassembled WGS sequence"/>
</dbReference>
<evidence type="ECO:0000313" key="1">
    <source>
        <dbReference type="EMBL" id="KAJ8372575.1"/>
    </source>
</evidence>
<organism evidence="1 2">
    <name type="scientific">Aldrovandia affinis</name>
    <dbReference type="NCBI Taxonomy" id="143900"/>
    <lineage>
        <taxon>Eukaryota</taxon>
        <taxon>Metazoa</taxon>
        <taxon>Chordata</taxon>
        <taxon>Craniata</taxon>
        <taxon>Vertebrata</taxon>
        <taxon>Euteleostomi</taxon>
        <taxon>Actinopterygii</taxon>
        <taxon>Neopterygii</taxon>
        <taxon>Teleostei</taxon>
        <taxon>Notacanthiformes</taxon>
        <taxon>Halosauridae</taxon>
        <taxon>Aldrovandia</taxon>
    </lineage>
</organism>
<dbReference type="EMBL" id="JAINUG010000395">
    <property type="protein sequence ID" value="KAJ8372575.1"/>
    <property type="molecule type" value="Genomic_DNA"/>
</dbReference>
<gene>
    <name evidence="1" type="ORF">AAFF_G00281190</name>
</gene>
<comment type="caution">
    <text evidence="1">The sequence shown here is derived from an EMBL/GenBank/DDBJ whole genome shotgun (WGS) entry which is preliminary data.</text>
</comment>
<accession>A0AAD7W1W4</accession>
<reference evidence="1" key="1">
    <citation type="journal article" date="2023" name="Science">
        <title>Genome structures resolve the early diversification of teleost fishes.</title>
        <authorList>
            <person name="Parey E."/>
            <person name="Louis A."/>
            <person name="Montfort J."/>
            <person name="Bouchez O."/>
            <person name="Roques C."/>
            <person name="Iampietro C."/>
            <person name="Lluch J."/>
            <person name="Castinel A."/>
            <person name="Donnadieu C."/>
            <person name="Desvignes T."/>
            <person name="Floi Bucao C."/>
            <person name="Jouanno E."/>
            <person name="Wen M."/>
            <person name="Mejri S."/>
            <person name="Dirks R."/>
            <person name="Jansen H."/>
            <person name="Henkel C."/>
            <person name="Chen W.J."/>
            <person name="Zahm M."/>
            <person name="Cabau C."/>
            <person name="Klopp C."/>
            <person name="Thompson A.W."/>
            <person name="Robinson-Rechavi M."/>
            <person name="Braasch I."/>
            <person name="Lecointre G."/>
            <person name="Bobe J."/>
            <person name="Postlethwait J.H."/>
            <person name="Berthelot C."/>
            <person name="Roest Crollius H."/>
            <person name="Guiguen Y."/>
        </authorList>
    </citation>
    <scope>NUCLEOTIDE SEQUENCE</scope>
    <source>
        <strain evidence="1">NC1722</strain>
    </source>
</reference>
<protein>
    <submittedName>
        <fullName evidence="1">Uncharacterized protein</fullName>
    </submittedName>
</protein>
<sequence length="91" mass="9831">MLGTWALSAAHGELLVPSGTPDYCGVVTLWPDLCHLCQGQRCSHFSISDLHLRARLLVPANFQLGLDGPPRMGYPALAQTSSTRPILSSMQ</sequence>
<dbReference type="AlphaFoldDB" id="A0AAD7W1W4"/>
<evidence type="ECO:0000313" key="2">
    <source>
        <dbReference type="Proteomes" id="UP001221898"/>
    </source>
</evidence>